<evidence type="ECO:0000313" key="4">
    <source>
        <dbReference type="Proteomes" id="UP000240988"/>
    </source>
</evidence>
<dbReference type="SUPFAM" id="SSF53474">
    <property type="entry name" value="alpha/beta-Hydrolases"/>
    <property type="match status" value="1"/>
</dbReference>
<dbReference type="OrthoDB" id="2987348at2"/>
<dbReference type="PANTHER" id="PTHR43329">
    <property type="entry name" value="EPOXIDE HYDROLASE"/>
    <property type="match status" value="1"/>
</dbReference>
<reference evidence="3 4" key="1">
    <citation type="submission" date="2017-01" db="EMBL/GenBank/DDBJ databases">
        <authorList>
            <consortium name="Urmite Genomes"/>
        </authorList>
    </citation>
    <scope>NUCLEOTIDE SEQUENCE [LARGE SCALE GENOMIC DNA]</scope>
    <source>
        <strain evidence="3 4">AB57</strain>
    </source>
</reference>
<sequence length="297" mass="32584">MSALAWGPERGRLVVCLHGFPDSAWSWRHLGPILGAQGLRVVAPFTRGYAPTSLPGDGDYHIGALMYDAAALCRSLGGQGSAVLIGHDWGSYTCNGLAAHPRSPFAAHISMSVPPIKGITPRRNTARLYVPLMARQLRMSWYIMFFQLPFLPERLMHRIIGRLWRDWSPELVDPADVHAALAALPTLRHRAAALAYYRCMVRNTRPLAVYADMHAYSRAMPRGRFLYLHGTRDGALHPGFVQILARALPEDGAPVMIEGAGHFIQIEQPAVVAGHILEFLAGDTAHPRPPGDQGQVG</sequence>
<evidence type="ECO:0000259" key="2">
    <source>
        <dbReference type="Pfam" id="PF00561"/>
    </source>
</evidence>
<name>A0A2U3NQC7_9MYCO</name>
<dbReference type="InterPro" id="IPR029058">
    <property type="entry name" value="AB_hydrolase_fold"/>
</dbReference>
<keyword evidence="4" id="KW-1185">Reference proteome</keyword>
<accession>A0A2U3NQC7</accession>
<dbReference type="EMBL" id="FUFA01000002">
    <property type="protein sequence ID" value="SPM33710.1"/>
    <property type="molecule type" value="Genomic_DNA"/>
</dbReference>
<dbReference type="GO" id="GO:0016787">
    <property type="term" value="F:hydrolase activity"/>
    <property type="evidence" value="ECO:0007669"/>
    <property type="project" value="UniProtKB-KW"/>
</dbReference>
<dbReference type="RefSeq" id="WP_077087031.1">
    <property type="nucleotide sequence ID" value="NZ_LT721901.1"/>
</dbReference>
<dbReference type="AlphaFoldDB" id="A0A2U3NQC7"/>
<evidence type="ECO:0000256" key="1">
    <source>
        <dbReference type="ARBA" id="ARBA00022801"/>
    </source>
</evidence>
<evidence type="ECO:0000313" key="3">
    <source>
        <dbReference type="EMBL" id="SPM33710.1"/>
    </source>
</evidence>
<proteinExistence type="predicted"/>
<feature type="domain" description="AB hydrolase-1" evidence="2">
    <location>
        <begin position="13"/>
        <end position="128"/>
    </location>
</feature>
<keyword evidence="1 3" id="KW-0378">Hydrolase</keyword>
<dbReference type="InterPro" id="IPR000639">
    <property type="entry name" value="Epox_hydrolase-like"/>
</dbReference>
<organism evidence="3 4">
    <name type="scientific">Mycobacterium rhizamassiliense</name>
    <dbReference type="NCBI Taxonomy" id="1841860"/>
    <lineage>
        <taxon>Bacteria</taxon>
        <taxon>Bacillati</taxon>
        <taxon>Actinomycetota</taxon>
        <taxon>Actinomycetes</taxon>
        <taxon>Mycobacteriales</taxon>
        <taxon>Mycobacteriaceae</taxon>
        <taxon>Mycobacterium</taxon>
    </lineage>
</organism>
<gene>
    <name evidence="3" type="ORF">MRAB57_1514</name>
</gene>
<dbReference type="STRING" id="1841860.GCA_900157375_01515"/>
<dbReference type="Proteomes" id="UP000240988">
    <property type="component" value="Unassembled WGS sequence"/>
</dbReference>
<dbReference type="Pfam" id="PF00561">
    <property type="entry name" value="Abhydrolase_1"/>
    <property type="match status" value="1"/>
</dbReference>
<dbReference type="InterPro" id="IPR000073">
    <property type="entry name" value="AB_hydrolase_1"/>
</dbReference>
<dbReference type="Gene3D" id="3.40.50.1820">
    <property type="entry name" value="alpha/beta hydrolase"/>
    <property type="match status" value="1"/>
</dbReference>
<protein>
    <submittedName>
        <fullName evidence="3">Lysophospholipase, alpha-beta hydrolase superfamily</fullName>
    </submittedName>
</protein>
<dbReference type="PRINTS" id="PR00412">
    <property type="entry name" value="EPOXHYDRLASE"/>
</dbReference>